<keyword evidence="14 19" id="KW-0326">Glycosidase</keyword>
<accession>A0ABS5BHY4</accession>
<keyword evidence="6" id="KW-0227">DNA damage</keyword>
<comment type="similarity">
    <text evidence="3">Belongs to the FPG family.</text>
</comment>
<keyword evidence="7 16" id="KW-0863">Zinc-finger</keyword>
<dbReference type="SMART" id="SM01232">
    <property type="entry name" value="H2TH"/>
    <property type="match status" value="1"/>
</dbReference>
<keyword evidence="11" id="KW-0234">DNA repair</keyword>
<dbReference type="Gene3D" id="3.20.190.10">
    <property type="entry name" value="MutM-like, N-terminal"/>
    <property type="match status" value="1"/>
</dbReference>
<dbReference type="InterPro" id="IPR015887">
    <property type="entry name" value="DNA_glyclase_Znf_dom_DNA_BS"/>
</dbReference>
<dbReference type="Pfam" id="PF06827">
    <property type="entry name" value="zf-FPG_IleRS"/>
    <property type="match status" value="1"/>
</dbReference>
<comment type="subunit">
    <text evidence="4">Monomer.</text>
</comment>
<dbReference type="EC" id="3.2.2.23" evidence="19"/>
<organism evidence="19 20">
    <name type="scientific">Texas Phoenix palm phytoplasma</name>
    <dbReference type="NCBI Taxonomy" id="176709"/>
    <lineage>
        <taxon>Bacteria</taxon>
        <taxon>Bacillati</taxon>
        <taxon>Mycoplasmatota</taxon>
        <taxon>Mollicutes</taxon>
        <taxon>Acholeplasmatales</taxon>
        <taxon>Acholeplasmataceae</taxon>
        <taxon>Candidatus Phytoplasma</taxon>
        <taxon>16SrIV (Coconut lethal yellows group)</taxon>
    </lineage>
</organism>
<keyword evidence="8 19" id="KW-0378">Hydrolase</keyword>
<evidence type="ECO:0000256" key="8">
    <source>
        <dbReference type="ARBA" id="ARBA00022801"/>
    </source>
</evidence>
<evidence type="ECO:0000256" key="6">
    <source>
        <dbReference type="ARBA" id="ARBA00022763"/>
    </source>
</evidence>
<dbReference type="InterPro" id="IPR015886">
    <property type="entry name" value="H2TH_FPG"/>
</dbReference>
<evidence type="ECO:0000256" key="2">
    <source>
        <dbReference type="ARBA" id="ARBA00001947"/>
    </source>
</evidence>
<comment type="cofactor">
    <cofactor evidence="2">
        <name>Zn(2+)</name>
        <dbReference type="ChEBI" id="CHEBI:29105"/>
    </cofactor>
</comment>
<dbReference type="PANTHER" id="PTHR22993">
    <property type="entry name" value="FORMAMIDOPYRIMIDINE-DNA GLYCOSYLASE"/>
    <property type="match status" value="1"/>
</dbReference>
<evidence type="ECO:0000256" key="4">
    <source>
        <dbReference type="ARBA" id="ARBA00011245"/>
    </source>
</evidence>
<evidence type="ECO:0000256" key="3">
    <source>
        <dbReference type="ARBA" id="ARBA00009409"/>
    </source>
</evidence>
<dbReference type="InterPro" id="IPR010979">
    <property type="entry name" value="Ribosomal_uS13-like_H2TH"/>
</dbReference>
<proteinExistence type="inferred from homology"/>
<dbReference type="SUPFAM" id="SSF57716">
    <property type="entry name" value="Glucocorticoid receptor-like (DNA-binding domain)"/>
    <property type="match status" value="1"/>
</dbReference>
<evidence type="ECO:0000256" key="7">
    <source>
        <dbReference type="ARBA" id="ARBA00022771"/>
    </source>
</evidence>
<dbReference type="PROSITE" id="PS01242">
    <property type="entry name" value="ZF_FPG_1"/>
    <property type="match status" value="1"/>
</dbReference>
<dbReference type="InterPro" id="IPR035937">
    <property type="entry name" value="FPG_N"/>
</dbReference>
<dbReference type="Gene3D" id="1.10.8.50">
    <property type="match status" value="1"/>
</dbReference>
<feature type="domain" description="FPG-type" evidence="17">
    <location>
        <begin position="236"/>
        <end position="270"/>
    </location>
</feature>
<gene>
    <name evidence="19" type="primary">mutM</name>
    <name evidence="19" type="ORF">FEF22_000130</name>
</gene>
<dbReference type="Proteomes" id="UP001192346">
    <property type="component" value="Unassembled WGS sequence"/>
</dbReference>
<feature type="domain" description="Formamidopyrimidine-DNA glycosylase catalytic" evidence="18">
    <location>
        <begin position="2"/>
        <end position="114"/>
    </location>
</feature>
<keyword evidence="12" id="KW-0456">Lyase</keyword>
<keyword evidence="10" id="KW-0238">DNA-binding</keyword>
<protein>
    <submittedName>
        <fullName evidence="19">DNA-formamidopyrimidine glycosylase</fullName>
        <ecNumber evidence="19">3.2.2.23</ecNumber>
    </submittedName>
</protein>
<evidence type="ECO:0000256" key="10">
    <source>
        <dbReference type="ARBA" id="ARBA00023125"/>
    </source>
</evidence>
<reference evidence="19" key="1">
    <citation type="submission" date="2019-10" db="EMBL/GenBank/DDBJ databases">
        <title>Whole Genome Sequencing and Characterization of Texas Phoenix Palm Decline Phytoplasma Belongs to Lethal Yellowing (16SrIV) Group.</title>
        <authorList>
            <person name="Bao M."/>
        </authorList>
    </citation>
    <scope>NUCLEOTIDE SEQUENCE [LARGE SCALE GENOMIC DNA]</scope>
    <source>
        <strain evidence="19">ACPD</strain>
    </source>
</reference>
<comment type="catalytic activity">
    <reaction evidence="1">
        <text>Hydrolysis of DNA containing ring-opened 7-methylguanine residues, releasing 2,6-diamino-4-hydroxy-5-(N-methyl)formamidopyrimidine.</text>
        <dbReference type="EC" id="3.2.2.23"/>
    </reaction>
</comment>
<dbReference type="NCBIfam" id="NF002211">
    <property type="entry name" value="PRK01103.1"/>
    <property type="match status" value="1"/>
</dbReference>
<evidence type="ECO:0000256" key="14">
    <source>
        <dbReference type="ARBA" id="ARBA00023295"/>
    </source>
</evidence>
<dbReference type="SUPFAM" id="SSF46946">
    <property type="entry name" value="S13-like H2TH domain"/>
    <property type="match status" value="1"/>
</dbReference>
<evidence type="ECO:0000256" key="5">
    <source>
        <dbReference type="ARBA" id="ARBA00022723"/>
    </source>
</evidence>
<evidence type="ECO:0000256" key="13">
    <source>
        <dbReference type="ARBA" id="ARBA00023268"/>
    </source>
</evidence>
<dbReference type="PROSITE" id="PS51068">
    <property type="entry name" value="FPG_CAT"/>
    <property type="match status" value="1"/>
</dbReference>
<evidence type="ECO:0000256" key="16">
    <source>
        <dbReference type="PROSITE-ProRule" id="PRU00391"/>
    </source>
</evidence>
<dbReference type="RefSeq" id="WP_138107769.1">
    <property type="nucleotide sequence ID" value="NZ_VBRA02000002.1"/>
</dbReference>
<dbReference type="InterPro" id="IPR010663">
    <property type="entry name" value="Znf_FPG/IleRS"/>
</dbReference>
<dbReference type="InterPro" id="IPR000214">
    <property type="entry name" value="Znf_DNA_glyclase/AP_lyase"/>
</dbReference>
<comment type="catalytic activity">
    <reaction evidence="15">
        <text>2'-deoxyribonucleotide-(2'-deoxyribose 5'-phosphate)-2'-deoxyribonucleotide-DNA = a 3'-end 2'-deoxyribonucleotide-(2,3-dehydro-2,3-deoxyribose 5'-phosphate)-DNA + a 5'-end 5'-phospho-2'-deoxyribonucleoside-DNA + H(+)</text>
        <dbReference type="Rhea" id="RHEA:66592"/>
        <dbReference type="Rhea" id="RHEA-COMP:13180"/>
        <dbReference type="Rhea" id="RHEA-COMP:16897"/>
        <dbReference type="Rhea" id="RHEA-COMP:17067"/>
        <dbReference type="ChEBI" id="CHEBI:15378"/>
        <dbReference type="ChEBI" id="CHEBI:136412"/>
        <dbReference type="ChEBI" id="CHEBI:157695"/>
        <dbReference type="ChEBI" id="CHEBI:167181"/>
        <dbReference type="EC" id="4.2.99.18"/>
    </reaction>
</comment>
<evidence type="ECO:0000256" key="11">
    <source>
        <dbReference type="ARBA" id="ARBA00023204"/>
    </source>
</evidence>
<dbReference type="PROSITE" id="PS51066">
    <property type="entry name" value="ZF_FPG_2"/>
    <property type="match status" value="1"/>
</dbReference>
<comment type="caution">
    <text evidence="19">The sequence shown here is derived from an EMBL/GenBank/DDBJ whole genome shotgun (WGS) entry which is preliminary data.</text>
</comment>
<name>A0ABS5BHY4_9MOLU</name>
<evidence type="ECO:0000256" key="1">
    <source>
        <dbReference type="ARBA" id="ARBA00001668"/>
    </source>
</evidence>
<dbReference type="NCBIfam" id="TIGR00577">
    <property type="entry name" value="fpg"/>
    <property type="match status" value="1"/>
</dbReference>
<evidence type="ECO:0000256" key="12">
    <source>
        <dbReference type="ARBA" id="ARBA00023239"/>
    </source>
</evidence>
<evidence type="ECO:0000259" key="17">
    <source>
        <dbReference type="PROSITE" id="PS51066"/>
    </source>
</evidence>
<keyword evidence="20" id="KW-1185">Reference proteome</keyword>
<dbReference type="GO" id="GO:0008534">
    <property type="term" value="F:oxidized purine nucleobase lesion DNA N-glycosylase activity"/>
    <property type="evidence" value="ECO:0007669"/>
    <property type="project" value="UniProtKB-EC"/>
</dbReference>
<evidence type="ECO:0000313" key="19">
    <source>
        <dbReference type="EMBL" id="MBP3059199.1"/>
    </source>
</evidence>
<dbReference type="CDD" id="cd08966">
    <property type="entry name" value="EcFpg-like_N"/>
    <property type="match status" value="1"/>
</dbReference>
<evidence type="ECO:0000313" key="20">
    <source>
        <dbReference type="Proteomes" id="UP001192346"/>
    </source>
</evidence>
<dbReference type="InterPro" id="IPR012319">
    <property type="entry name" value="FPG_cat"/>
</dbReference>
<keyword evidence="13" id="KW-0511">Multifunctional enzyme</keyword>
<dbReference type="InterPro" id="IPR020629">
    <property type="entry name" value="FPG_Glyclase"/>
</dbReference>
<dbReference type="SUPFAM" id="SSF81624">
    <property type="entry name" value="N-terminal domain of MutM-like DNA repair proteins"/>
    <property type="match status" value="1"/>
</dbReference>
<dbReference type="PANTHER" id="PTHR22993:SF9">
    <property type="entry name" value="FORMAMIDOPYRIMIDINE-DNA GLYCOSYLASE"/>
    <property type="match status" value="1"/>
</dbReference>
<dbReference type="SMART" id="SM00898">
    <property type="entry name" value="Fapy_DNA_glyco"/>
    <property type="match status" value="1"/>
</dbReference>
<dbReference type="EMBL" id="VBRA02000002">
    <property type="protein sequence ID" value="MBP3059199.1"/>
    <property type="molecule type" value="Genomic_DNA"/>
</dbReference>
<keyword evidence="5" id="KW-0479">Metal-binding</keyword>
<dbReference type="Pfam" id="PF01149">
    <property type="entry name" value="Fapy_DNA_glyco"/>
    <property type="match status" value="1"/>
</dbReference>
<evidence type="ECO:0000256" key="9">
    <source>
        <dbReference type="ARBA" id="ARBA00022833"/>
    </source>
</evidence>
<keyword evidence="9" id="KW-0862">Zinc</keyword>
<dbReference type="Pfam" id="PF06831">
    <property type="entry name" value="H2TH"/>
    <property type="match status" value="1"/>
</dbReference>
<sequence length="272" mass="32049">MPELPEVEVIVNILKKRLIGLKIKKLFVFYQPIIQELFFFKKIINKKILDVQRKGKFLLFFLSDDLVIVGHLRMEGKIYLHDNYDNLQKHKDEHFRILLEKNIILRYYDFRKFGRFALYKKDNYLKESKLEKLALDPFEIDAKNFYSKLQKTKVSIKTCLLNQRIISGIGNIYANEILFLTRINPKIQSCFLSLQQIIKLLDNAKKILNRAIFCGGTSISTFEAIGKKGSFQKELLVYRKDKEKCIFCSNLIQKIKISGRSSYFCIKCQPLL</sequence>
<evidence type="ECO:0000259" key="18">
    <source>
        <dbReference type="PROSITE" id="PS51068"/>
    </source>
</evidence>
<evidence type="ECO:0000256" key="15">
    <source>
        <dbReference type="ARBA" id="ARBA00044632"/>
    </source>
</evidence>